<dbReference type="AlphaFoldDB" id="A0A9P0E094"/>
<evidence type="ECO:0000256" key="1">
    <source>
        <dbReference type="SAM" id="MobiDB-lite"/>
    </source>
</evidence>
<proteinExistence type="predicted"/>
<accession>A0A9P0E094</accession>
<keyword evidence="3" id="KW-1185">Reference proteome</keyword>
<feature type="region of interest" description="Disordered" evidence="1">
    <location>
        <begin position="76"/>
        <end position="96"/>
    </location>
</feature>
<sequence>MDRKEKIIPCSSQITVFDHKTKTNRNMTVYEGVRKLLANDQKALELFTSNKVDVAVKLNPNGTVLAVSLTHKNAVSSSDNSLTDMETVPNIGDDEKMDINSADELEDLGTWWKDNSSSEEEEDLNFTLVLEADNEIECLEKTELPDVIEATQLPPGRMTGALKNEEPKHPLIGEAVEPDSAVFVAVEKGSKDSDDEEEPWMKCWNCRAPKPIPGIYREDGDNMRMIFCCDKPTRIKPTNTVIECNAKSYPYDSWVHHSFS</sequence>
<organism evidence="2 3">
    <name type="scientific">Nezara viridula</name>
    <name type="common">Southern green stink bug</name>
    <name type="synonym">Cimex viridulus</name>
    <dbReference type="NCBI Taxonomy" id="85310"/>
    <lineage>
        <taxon>Eukaryota</taxon>
        <taxon>Metazoa</taxon>
        <taxon>Ecdysozoa</taxon>
        <taxon>Arthropoda</taxon>
        <taxon>Hexapoda</taxon>
        <taxon>Insecta</taxon>
        <taxon>Pterygota</taxon>
        <taxon>Neoptera</taxon>
        <taxon>Paraneoptera</taxon>
        <taxon>Hemiptera</taxon>
        <taxon>Heteroptera</taxon>
        <taxon>Panheteroptera</taxon>
        <taxon>Pentatomomorpha</taxon>
        <taxon>Pentatomoidea</taxon>
        <taxon>Pentatomidae</taxon>
        <taxon>Pentatominae</taxon>
        <taxon>Nezara</taxon>
    </lineage>
</organism>
<name>A0A9P0E094_NEZVI</name>
<reference evidence="2" key="1">
    <citation type="submission" date="2022-01" db="EMBL/GenBank/DDBJ databases">
        <authorList>
            <person name="King R."/>
        </authorList>
    </citation>
    <scope>NUCLEOTIDE SEQUENCE</scope>
</reference>
<protein>
    <submittedName>
        <fullName evidence="2">Uncharacterized protein</fullName>
    </submittedName>
</protein>
<evidence type="ECO:0000313" key="2">
    <source>
        <dbReference type="EMBL" id="CAH1391374.1"/>
    </source>
</evidence>
<gene>
    <name evidence="2" type="ORF">NEZAVI_LOCUS2407</name>
</gene>
<evidence type="ECO:0000313" key="3">
    <source>
        <dbReference type="Proteomes" id="UP001152798"/>
    </source>
</evidence>
<dbReference type="EMBL" id="OV725077">
    <property type="protein sequence ID" value="CAH1391374.1"/>
    <property type="molecule type" value="Genomic_DNA"/>
</dbReference>
<dbReference type="OrthoDB" id="6613758at2759"/>
<dbReference type="Proteomes" id="UP001152798">
    <property type="component" value="Chromosome 1"/>
</dbReference>